<feature type="compositionally biased region" description="Acidic residues" evidence="5">
    <location>
        <begin position="85"/>
        <end position="96"/>
    </location>
</feature>
<protein>
    <recommendedName>
        <fullName evidence="6">Sas10 C-terminal domain-containing protein</fullName>
    </recommendedName>
</protein>
<evidence type="ECO:0000256" key="1">
    <source>
        <dbReference type="ARBA" id="ARBA00004123"/>
    </source>
</evidence>
<feature type="compositionally biased region" description="Basic and acidic residues" evidence="5">
    <location>
        <begin position="549"/>
        <end position="558"/>
    </location>
</feature>
<evidence type="ECO:0000256" key="3">
    <source>
        <dbReference type="ARBA" id="ARBA00022553"/>
    </source>
</evidence>
<dbReference type="OrthoDB" id="1924577at2759"/>
<feature type="region of interest" description="Disordered" evidence="5">
    <location>
        <begin position="398"/>
        <end position="417"/>
    </location>
</feature>
<evidence type="ECO:0000256" key="2">
    <source>
        <dbReference type="ARBA" id="ARBA00010979"/>
    </source>
</evidence>
<feature type="region of interest" description="Disordered" evidence="5">
    <location>
        <begin position="72"/>
        <end position="158"/>
    </location>
</feature>
<sequence length="660" mass="71796">MSTTTKQPPNIPTPTTRSTPTMAKKRKTSSRAAATRSEPAPLGSSKLTINTYADVADSEDEFLANREMIMLDEGRDAKRRRMAAEEVEGLESEGEEVLALPSSDEEDYDDEDADEDDDMEDDYDTRKPRAASGSDGAASDNEEEVTAWGTSRADFYGADDIDTEQAAIDEEKEALRLQRKHLAALDDADFGLDFATQDDEGEAPDGEDVVTEVLPPLQVPPTMEPTERLELLHSRYPEFAPLAQDLLTLSPELDALAQAAAKADALHRRKSALNAGHPSNPPFPNLRPHPAVVKHRALGAYLGAAAMYFALLTGTADEKGSQLAADPNRMRSHPVMEVLVRCRGLWAKVQELRVPDAAAEEAEVDGVERGLSLAKVEQAVVSDVDEDEQAAKRAARKAKKAAKKATAKQPTADSLRTQEQLARLDADLMDLDTLISRSAPVKPAVNVLDDGENALTPFDAEENAKRKRSLKFYTAQLAQKANKRGAAGREAGGDTDIPRRERLRDRAERLNRDAEKRGKAEGPGADLGGEDEEGGREDGGGDDEYYDLVAKKSKDKKDGRKARAAAEALAAKEGGHVQEVETIGPDGKRGVTYQIAKNKGLTPFRKKEVRNPRVKKRLKFEEKKRKLGSVRAVYKGGEGKGGYKGELTGIKTGIVKGVKL</sequence>
<dbReference type="AlphaFoldDB" id="A0A6G1HYT1"/>
<feature type="compositionally biased region" description="Basic and acidic residues" evidence="5">
    <location>
        <begin position="496"/>
        <end position="520"/>
    </location>
</feature>
<feature type="region of interest" description="Disordered" evidence="5">
    <location>
        <begin position="480"/>
        <end position="561"/>
    </location>
</feature>
<evidence type="ECO:0000313" key="7">
    <source>
        <dbReference type="EMBL" id="KAF2401071.1"/>
    </source>
</evidence>
<keyword evidence="3" id="KW-0597">Phosphoprotein</keyword>
<keyword evidence="8" id="KW-1185">Reference proteome</keyword>
<feature type="region of interest" description="Disordered" evidence="5">
    <location>
        <begin position="1"/>
        <end position="48"/>
    </location>
</feature>
<comment type="similarity">
    <text evidence="2">Belongs to the SAS10 family.</text>
</comment>
<organism evidence="7 8">
    <name type="scientific">Trichodelitschia bisporula</name>
    <dbReference type="NCBI Taxonomy" id="703511"/>
    <lineage>
        <taxon>Eukaryota</taxon>
        <taxon>Fungi</taxon>
        <taxon>Dikarya</taxon>
        <taxon>Ascomycota</taxon>
        <taxon>Pezizomycotina</taxon>
        <taxon>Dothideomycetes</taxon>
        <taxon>Dothideomycetes incertae sedis</taxon>
        <taxon>Phaeotrichales</taxon>
        <taxon>Phaeotrichaceae</taxon>
        <taxon>Trichodelitschia</taxon>
    </lineage>
</organism>
<proteinExistence type="inferred from homology"/>
<dbReference type="Proteomes" id="UP000799640">
    <property type="component" value="Unassembled WGS sequence"/>
</dbReference>
<comment type="subcellular location">
    <subcellularLocation>
        <location evidence="1">Nucleus</location>
    </subcellularLocation>
</comment>
<feature type="compositionally biased region" description="Low complexity" evidence="5">
    <location>
        <begin position="130"/>
        <end position="139"/>
    </location>
</feature>
<dbReference type="EMBL" id="ML996693">
    <property type="protein sequence ID" value="KAF2401071.1"/>
    <property type="molecule type" value="Genomic_DNA"/>
</dbReference>
<evidence type="ECO:0000313" key="8">
    <source>
        <dbReference type="Proteomes" id="UP000799640"/>
    </source>
</evidence>
<feature type="domain" description="Sas10 C-terminal" evidence="6">
    <location>
        <begin position="586"/>
        <end position="660"/>
    </location>
</feature>
<feature type="compositionally biased region" description="Acidic residues" evidence="5">
    <location>
        <begin position="528"/>
        <end position="546"/>
    </location>
</feature>
<dbReference type="InterPro" id="IPR018972">
    <property type="entry name" value="Sas10_C_dom"/>
</dbReference>
<gene>
    <name evidence="7" type="ORF">EJ06DRAFT_581285</name>
</gene>
<evidence type="ECO:0000259" key="6">
    <source>
        <dbReference type="Pfam" id="PF09368"/>
    </source>
</evidence>
<feature type="compositionally biased region" description="Polar residues" evidence="5">
    <location>
        <begin position="1"/>
        <end position="21"/>
    </location>
</feature>
<name>A0A6G1HYT1_9PEZI</name>
<accession>A0A6G1HYT1</accession>
<dbReference type="InterPro" id="IPR007146">
    <property type="entry name" value="Sas10/Utp3/C1D"/>
</dbReference>
<dbReference type="PANTHER" id="PTHR13237">
    <property type="entry name" value="SOMETHING ABOUT SILENCING PROTEIN 10-RELATED"/>
    <property type="match status" value="1"/>
</dbReference>
<keyword evidence="4" id="KW-0539">Nucleus</keyword>
<dbReference type="Pfam" id="PF09368">
    <property type="entry name" value="Sas10"/>
    <property type="match status" value="1"/>
</dbReference>
<dbReference type="Pfam" id="PF04000">
    <property type="entry name" value="Sas10_Utp3"/>
    <property type="match status" value="1"/>
</dbReference>
<dbReference type="PANTHER" id="PTHR13237:SF8">
    <property type="entry name" value="SOMETHING ABOUT SILENCING PROTEIN 10"/>
    <property type="match status" value="1"/>
</dbReference>
<dbReference type="GO" id="GO:0000462">
    <property type="term" value="P:maturation of SSU-rRNA from tricistronic rRNA transcript (SSU-rRNA, 5.8S rRNA, LSU-rRNA)"/>
    <property type="evidence" value="ECO:0007669"/>
    <property type="project" value="TreeGrafter"/>
</dbReference>
<reference evidence="7" key="1">
    <citation type="journal article" date="2020" name="Stud. Mycol.">
        <title>101 Dothideomycetes genomes: a test case for predicting lifestyles and emergence of pathogens.</title>
        <authorList>
            <person name="Haridas S."/>
            <person name="Albert R."/>
            <person name="Binder M."/>
            <person name="Bloem J."/>
            <person name="Labutti K."/>
            <person name="Salamov A."/>
            <person name="Andreopoulos B."/>
            <person name="Baker S."/>
            <person name="Barry K."/>
            <person name="Bills G."/>
            <person name="Bluhm B."/>
            <person name="Cannon C."/>
            <person name="Castanera R."/>
            <person name="Culley D."/>
            <person name="Daum C."/>
            <person name="Ezra D."/>
            <person name="Gonzalez J."/>
            <person name="Henrissat B."/>
            <person name="Kuo A."/>
            <person name="Liang C."/>
            <person name="Lipzen A."/>
            <person name="Lutzoni F."/>
            <person name="Magnuson J."/>
            <person name="Mondo S."/>
            <person name="Nolan M."/>
            <person name="Ohm R."/>
            <person name="Pangilinan J."/>
            <person name="Park H.-J."/>
            <person name="Ramirez L."/>
            <person name="Alfaro M."/>
            <person name="Sun H."/>
            <person name="Tritt A."/>
            <person name="Yoshinaga Y."/>
            <person name="Zwiers L.-H."/>
            <person name="Turgeon B."/>
            <person name="Goodwin S."/>
            <person name="Spatafora J."/>
            <person name="Crous P."/>
            <person name="Grigoriev I."/>
        </authorList>
    </citation>
    <scope>NUCLEOTIDE SEQUENCE</scope>
    <source>
        <strain evidence="7">CBS 262.69</strain>
    </source>
</reference>
<dbReference type="GO" id="GO:0032040">
    <property type="term" value="C:small-subunit processome"/>
    <property type="evidence" value="ECO:0007669"/>
    <property type="project" value="TreeGrafter"/>
</dbReference>
<evidence type="ECO:0000256" key="4">
    <source>
        <dbReference type="ARBA" id="ARBA00023242"/>
    </source>
</evidence>
<evidence type="ECO:0000256" key="5">
    <source>
        <dbReference type="SAM" id="MobiDB-lite"/>
    </source>
</evidence>
<feature type="compositionally biased region" description="Acidic residues" evidence="5">
    <location>
        <begin position="103"/>
        <end position="123"/>
    </location>
</feature>